<dbReference type="InterPro" id="IPR001841">
    <property type="entry name" value="Znf_RING"/>
</dbReference>
<dbReference type="AlphaFoldDB" id="A0AA86S0E5"/>
<dbReference type="SMART" id="SM00184">
    <property type="entry name" value="RING"/>
    <property type="match status" value="1"/>
</dbReference>
<evidence type="ECO:0000313" key="4">
    <source>
        <dbReference type="Proteomes" id="UP001189624"/>
    </source>
</evidence>
<evidence type="ECO:0000256" key="1">
    <source>
        <dbReference type="PROSITE-ProRule" id="PRU00175"/>
    </source>
</evidence>
<protein>
    <recommendedName>
        <fullName evidence="2">RING-type domain-containing protein</fullName>
    </recommendedName>
</protein>
<dbReference type="PANTHER" id="PTHR22765:SF411">
    <property type="entry name" value="OS02G0248440 PROTEIN"/>
    <property type="match status" value="1"/>
</dbReference>
<organism evidence="3 4">
    <name type="scientific">Sphenostylis stenocarpa</name>
    <dbReference type="NCBI Taxonomy" id="92480"/>
    <lineage>
        <taxon>Eukaryota</taxon>
        <taxon>Viridiplantae</taxon>
        <taxon>Streptophyta</taxon>
        <taxon>Embryophyta</taxon>
        <taxon>Tracheophyta</taxon>
        <taxon>Spermatophyta</taxon>
        <taxon>Magnoliopsida</taxon>
        <taxon>eudicotyledons</taxon>
        <taxon>Gunneridae</taxon>
        <taxon>Pentapetalae</taxon>
        <taxon>rosids</taxon>
        <taxon>fabids</taxon>
        <taxon>Fabales</taxon>
        <taxon>Fabaceae</taxon>
        <taxon>Papilionoideae</taxon>
        <taxon>50 kb inversion clade</taxon>
        <taxon>NPAAA clade</taxon>
        <taxon>indigoferoid/millettioid clade</taxon>
        <taxon>Phaseoleae</taxon>
        <taxon>Sphenostylis</taxon>
    </lineage>
</organism>
<dbReference type="EMBL" id="OY731400">
    <property type="protein sequence ID" value="CAJ1937044.1"/>
    <property type="molecule type" value="Genomic_DNA"/>
</dbReference>
<evidence type="ECO:0000313" key="3">
    <source>
        <dbReference type="EMBL" id="CAJ1937044.1"/>
    </source>
</evidence>
<reference evidence="3" key="1">
    <citation type="submission" date="2023-10" db="EMBL/GenBank/DDBJ databases">
        <authorList>
            <person name="Domelevo Entfellner J.-B."/>
        </authorList>
    </citation>
    <scope>NUCLEOTIDE SEQUENCE</scope>
</reference>
<sequence length="127" mass="14383">MDNNNGSHRISENKDDIEVVMPPSTVSTFNNFIDLGVFDLDEALAVLDGESRRLVAPYQTFVSNFPTVTDVRRDDVCSVCMEGFTRDNRDGENKRVPCGHVFHSKCITLWLEHCNSCPLCRCHISLF</sequence>
<name>A0AA86S0E5_9FABA</name>
<proteinExistence type="predicted"/>
<keyword evidence="4" id="KW-1185">Reference proteome</keyword>
<dbReference type="GO" id="GO:0061630">
    <property type="term" value="F:ubiquitin protein ligase activity"/>
    <property type="evidence" value="ECO:0007669"/>
    <property type="project" value="TreeGrafter"/>
</dbReference>
<accession>A0AA86S0E5</accession>
<dbReference type="Gene3D" id="3.30.40.10">
    <property type="entry name" value="Zinc/RING finger domain, C3HC4 (zinc finger)"/>
    <property type="match status" value="1"/>
</dbReference>
<keyword evidence="1" id="KW-0862">Zinc</keyword>
<dbReference type="Proteomes" id="UP001189624">
    <property type="component" value="Chromosome 3"/>
</dbReference>
<keyword evidence="1" id="KW-0863">Zinc-finger</keyword>
<evidence type="ECO:0000259" key="2">
    <source>
        <dbReference type="PROSITE" id="PS50089"/>
    </source>
</evidence>
<keyword evidence="1" id="KW-0479">Metal-binding</keyword>
<dbReference type="Gramene" id="rna-AYBTSS11_LOCUS7797">
    <property type="protein sequence ID" value="CAJ1937044.1"/>
    <property type="gene ID" value="gene-AYBTSS11_LOCUS7797"/>
</dbReference>
<dbReference type="InterPro" id="IPR013083">
    <property type="entry name" value="Znf_RING/FYVE/PHD"/>
</dbReference>
<dbReference type="Pfam" id="PF13639">
    <property type="entry name" value="zf-RING_2"/>
    <property type="match status" value="1"/>
</dbReference>
<gene>
    <name evidence="3" type="ORF">AYBTSS11_LOCUS7797</name>
</gene>
<dbReference type="GO" id="GO:0008270">
    <property type="term" value="F:zinc ion binding"/>
    <property type="evidence" value="ECO:0007669"/>
    <property type="project" value="UniProtKB-KW"/>
</dbReference>
<dbReference type="InterPro" id="IPR051826">
    <property type="entry name" value="E3_ubiquitin-ligase_domain"/>
</dbReference>
<dbReference type="SUPFAM" id="SSF57850">
    <property type="entry name" value="RING/U-box"/>
    <property type="match status" value="1"/>
</dbReference>
<dbReference type="PROSITE" id="PS50089">
    <property type="entry name" value="ZF_RING_2"/>
    <property type="match status" value="1"/>
</dbReference>
<dbReference type="PANTHER" id="PTHR22765">
    <property type="entry name" value="RING FINGER AND PROTEASE ASSOCIATED DOMAIN-CONTAINING"/>
    <property type="match status" value="1"/>
</dbReference>
<dbReference type="GO" id="GO:0006511">
    <property type="term" value="P:ubiquitin-dependent protein catabolic process"/>
    <property type="evidence" value="ECO:0007669"/>
    <property type="project" value="TreeGrafter"/>
</dbReference>
<feature type="domain" description="RING-type" evidence="2">
    <location>
        <begin position="77"/>
        <end position="121"/>
    </location>
</feature>